<dbReference type="WBParaSite" id="nRc.2.0.1.t09667-RA">
    <property type="protein sequence ID" value="nRc.2.0.1.t09667-RA"/>
    <property type="gene ID" value="nRc.2.0.1.g09667"/>
</dbReference>
<reference evidence="2" key="1">
    <citation type="submission" date="2022-11" db="UniProtKB">
        <authorList>
            <consortium name="WormBaseParasite"/>
        </authorList>
    </citation>
    <scope>IDENTIFICATION</scope>
</reference>
<proteinExistence type="predicted"/>
<keyword evidence="1" id="KW-1185">Reference proteome</keyword>
<dbReference type="InterPro" id="IPR036621">
    <property type="entry name" value="Anticodon-bd_dom_sf"/>
</dbReference>
<organism evidence="1 2">
    <name type="scientific">Romanomermis culicivorax</name>
    <name type="common">Nematode worm</name>
    <dbReference type="NCBI Taxonomy" id="13658"/>
    <lineage>
        <taxon>Eukaryota</taxon>
        <taxon>Metazoa</taxon>
        <taxon>Ecdysozoa</taxon>
        <taxon>Nematoda</taxon>
        <taxon>Enoplea</taxon>
        <taxon>Dorylaimia</taxon>
        <taxon>Mermithida</taxon>
        <taxon>Mermithoidea</taxon>
        <taxon>Mermithidae</taxon>
        <taxon>Romanomermis</taxon>
    </lineage>
</organism>
<protein>
    <submittedName>
        <fullName evidence="2">Prolyl-tRNA synthetase</fullName>
    </submittedName>
</protein>
<dbReference type="Proteomes" id="UP000887565">
    <property type="component" value="Unplaced"/>
</dbReference>
<dbReference type="GO" id="GO:0005739">
    <property type="term" value="C:mitochondrion"/>
    <property type="evidence" value="ECO:0007669"/>
    <property type="project" value="TreeGrafter"/>
</dbReference>
<evidence type="ECO:0000313" key="2">
    <source>
        <dbReference type="WBParaSite" id="nRc.2.0.1.t09667-RA"/>
    </source>
</evidence>
<sequence>MSKLKTIEIGHTFLLGTKYSSALNAFFSSGLKFEKSAPFYMACFGIGVSRLLAAGVDFMIEKSSQQKELRWPRNLAPYNLCLIPPKRGSREETAGAGDFAQALVENLYGEFGDVANFNLLYDDRNDLTVGRRLNDAKCLGCPFIIVANKTCVGPDIPKVELFSLNQNSSIVVSHAELFGYLRENLVPV</sequence>
<dbReference type="PANTHER" id="PTHR42753">
    <property type="entry name" value="MITOCHONDRIAL RIBOSOME PROTEIN L39/PROLYL-TRNA LIGASE FAMILY MEMBER"/>
    <property type="match status" value="1"/>
</dbReference>
<dbReference type="SUPFAM" id="SSF52954">
    <property type="entry name" value="Class II aaRS ABD-related"/>
    <property type="match status" value="1"/>
</dbReference>
<dbReference type="PANTHER" id="PTHR42753:SF2">
    <property type="entry name" value="PROLINE--TRNA LIGASE"/>
    <property type="match status" value="1"/>
</dbReference>
<accession>A0A915I7C8</accession>
<dbReference type="InterPro" id="IPR045864">
    <property type="entry name" value="aa-tRNA-synth_II/BPL/LPL"/>
</dbReference>
<dbReference type="SUPFAM" id="SSF55681">
    <property type="entry name" value="Class II aaRS and biotin synthetases"/>
    <property type="match status" value="1"/>
</dbReference>
<dbReference type="GO" id="GO:0004827">
    <property type="term" value="F:proline-tRNA ligase activity"/>
    <property type="evidence" value="ECO:0007669"/>
    <property type="project" value="TreeGrafter"/>
</dbReference>
<dbReference type="Gene3D" id="3.30.930.10">
    <property type="entry name" value="Bira Bifunctional Protein, Domain 2"/>
    <property type="match status" value="1"/>
</dbReference>
<dbReference type="GO" id="GO:0006433">
    <property type="term" value="P:prolyl-tRNA aminoacylation"/>
    <property type="evidence" value="ECO:0007669"/>
    <property type="project" value="TreeGrafter"/>
</dbReference>
<dbReference type="OMA" id="NCGNEMI"/>
<dbReference type="Gene3D" id="3.40.50.800">
    <property type="entry name" value="Anticodon-binding domain"/>
    <property type="match status" value="1"/>
</dbReference>
<dbReference type="AlphaFoldDB" id="A0A915I7C8"/>
<evidence type="ECO:0000313" key="1">
    <source>
        <dbReference type="Proteomes" id="UP000887565"/>
    </source>
</evidence>
<dbReference type="InterPro" id="IPR050062">
    <property type="entry name" value="Pro-tRNA_synthetase"/>
</dbReference>
<name>A0A915I7C8_ROMCU</name>